<dbReference type="SUPFAM" id="SSF52091">
    <property type="entry name" value="SpoIIaa-like"/>
    <property type="match status" value="1"/>
</dbReference>
<accession>A0ABT5FPP9</accession>
<evidence type="ECO:0000313" key="2">
    <source>
        <dbReference type="EMBL" id="MDC2954513.1"/>
    </source>
</evidence>
<dbReference type="InterPro" id="IPR058548">
    <property type="entry name" value="MlaB-like_STAS"/>
</dbReference>
<dbReference type="PANTHER" id="PTHR33495:SF2">
    <property type="entry name" value="ANTI-SIGMA FACTOR ANTAGONIST TM_1081-RELATED"/>
    <property type="match status" value="1"/>
</dbReference>
<protein>
    <submittedName>
        <fullName evidence="2">STAS domain-containing protein</fullName>
    </submittedName>
</protein>
<sequence>MSDDQSPAVVQQHVREGERDVTVVSVHGDIDVDSAPRLAEALSAAERASSARTVVDLSATEFADSAILHVLLEAQQAHLARGRPLVVAGPLNESIERLFEVTGTARFFVLAPDVRSAVETPWAVTER</sequence>
<dbReference type="EMBL" id="JAQOSK010000003">
    <property type="protein sequence ID" value="MDC2954513.1"/>
    <property type="molecule type" value="Genomic_DNA"/>
</dbReference>
<evidence type="ECO:0000313" key="3">
    <source>
        <dbReference type="Proteomes" id="UP001221328"/>
    </source>
</evidence>
<comment type="caution">
    <text evidence="2">The sequence shown here is derived from an EMBL/GenBank/DDBJ whole genome shotgun (WGS) entry which is preliminary data.</text>
</comment>
<dbReference type="PROSITE" id="PS50801">
    <property type="entry name" value="STAS"/>
    <property type="match status" value="1"/>
</dbReference>
<evidence type="ECO:0000259" key="1">
    <source>
        <dbReference type="PROSITE" id="PS50801"/>
    </source>
</evidence>
<name>A0ABT5FPP9_9ACTN</name>
<dbReference type="Proteomes" id="UP001221328">
    <property type="component" value="Unassembled WGS sequence"/>
</dbReference>
<proteinExistence type="predicted"/>
<dbReference type="InterPro" id="IPR036513">
    <property type="entry name" value="STAS_dom_sf"/>
</dbReference>
<reference evidence="2 3" key="1">
    <citation type="journal article" date="2015" name="Int. J. Syst. Evol. Microbiol.">
        <title>Streptomyces gilvifuscus sp. nov., an actinomycete that produces antibacterial compounds isolated from soil.</title>
        <authorList>
            <person name="Nguyen T.M."/>
            <person name="Kim J."/>
        </authorList>
    </citation>
    <scope>NUCLEOTIDE SEQUENCE [LARGE SCALE GENOMIC DNA]</scope>
    <source>
        <strain evidence="2 3">T113</strain>
    </source>
</reference>
<dbReference type="Pfam" id="PF13466">
    <property type="entry name" value="STAS_2"/>
    <property type="match status" value="1"/>
</dbReference>
<gene>
    <name evidence="2" type="ORF">PO587_08585</name>
</gene>
<organism evidence="2 3">
    <name type="scientific">Streptomyces gilvifuscus</name>
    <dbReference type="NCBI Taxonomy" id="1550617"/>
    <lineage>
        <taxon>Bacteria</taxon>
        <taxon>Bacillati</taxon>
        <taxon>Actinomycetota</taxon>
        <taxon>Actinomycetes</taxon>
        <taxon>Kitasatosporales</taxon>
        <taxon>Streptomycetaceae</taxon>
        <taxon>Streptomyces</taxon>
    </lineage>
</organism>
<dbReference type="CDD" id="cd07043">
    <property type="entry name" value="STAS_anti-anti-sigma_factors"/>
    <property type="match status" value="1"/>
</dbReference>
<dbReference type="RefSeq" id="WP_200700217.1">
    <property type="nucleotide sequence ID" value="NZ_JAQOSK010000003.1"/>
</dbReference>
<dbReference type="PANTHER" id="PTHR33495">
    <property type="entry name" value="ANTI-SIGMA FACTOR ANTAGONIST TM_1081-RELATED-RELATED"/>
    <property type="match status" value="1"/>
</dbReference>
<keyword evidence="3" id="KW-1185">Reference proteome</keyword>
<dbReference type="InterPro" id="IPR002645">
    <property type="entry name" value="STAS_dom"/>
</dbReference>
<feature type="domain" description="STAS" evidence="1">
    <location>
        <begin position="20"/>
        <end position="121"/>
    </location>
</feature>
<dbReference type="Gene3D" id="3.30.750.24">
    <property type="entry name" value="STAS domain"/>
    <property type="match status" value="1"/>
</dbReference>